<proteinExistence type="predicted"/>
<name>A0AA36ECP3_LACSI</name>
<accession>A0AA36ECP3</accession>
<reference evidence="1" key="1">
    <citation type="submission" date="2023-04" db="EMBL/GenBank/DDBJ databases">
        <authorList>
            <person name="Vijverberg K."/>
            <person name="Xiong W."/>
            <person name="Schranz E."/>
        </authorList>
    </citation>
    <scope>NUCLEOTIDE SEQUENCE</scope>
</reference>
<organism evidence="1 2">
    <name type="scientific">Lactuca saligna</name>
    <name type="common">Willowleaf lettuce</name>
    <dbReference type="NCBI Taxonomy" id="75948"/>
    <lineage>
        <taxon>Eukaryota</taxon>
        <taxon>Viridiplantae</taxon>
        <taxon>Streptophyta</taxon>
        <taxon>Embryophyta</taxon>
        <taxon>Tracheophyta</taxon>
        <taxon>Spermatophyta</taxon>
        <taxon>Magnoliopsida</taxon>
        <taxon>eudicotyledons</taxon>
        <taxon>Gunneridae</taxon>
        <taxon>Pentapetalae</taxon>
        <taxon>asterids</taxon>
        <taxon>campanulids</taxon>
        <taxon>Asterales</taxon>
        <taxon>Asteraceae</taxon>
        <taxon>Cichorioideae</taxon>
        <taxon>Cichorieae</taxon>
        <taxon>Lactucinae</taxon>
        <taxon>Lactuca</taxon>
    </lineage>
</organism>
<gene>
    <name evidence="1" type="ORF">LSALG_LOCUS29808</name>
</gene>
<dbReference type="AlphaFoldDB" id="A0AA36ECP3"/>
<keyword evidence="2" id="KW-1185">Reference proteome</keyword>
<protein>
    <submittedName>
        <fullName evidence="1">Uncharacterized protein</fullName>
    </submittedName>
</protein>
<sequence length="141" mass="15305">MLAYDAFELIFVKTSSNACSTDLVSTKSIMGFLGLPAWSKCSFQLTSYLADDIPPKSIVVEDVVLDQNMDRMTSMPESPIALLGFGPNAFSINQLLDISCPVISFIQVGSFSSAGVIPSGSVSSSRKHRRVLSPDQFEQFL</sequence>
<dbReference type="EMBL" id="OX465082">
    <property type="protein sequence ID" value="CAI9290622.1"/>
    <property type="molecule type" value="Genomic_DNA"/>
</dbReference>
<dbReference type="Proteomes" id="UP001177003">
    <property type="component" value="Chromosome 6"/>
</dbReference>
<evidence type="ECO:0000313" key="1">
    <source>
        <dbReference type="EMBL" id="CAI9290622.1"/>
    </source>
</evidence>
<evidence type="ECO:0000313" key="2">
    <source>
        <dbReference type="Proteomes" id="UP001177003"/>
    </source>
</evidence>